<evidence type="ECO:0000313" key="2">
    <source>
        <dbReference type="Proteomes" id="UP001500742"/>
    </source>
</evidence>
<comment type="caution">
    <text evidence="1">The sequence shown here is derived from an EMBL/GenBank/DDBJ whole genome shotgun (WGS) entry which is preliminary data.</text>
</comment>
<keyword evidence="2" id="KW-1185">Reference proteome</keyword>
<gene>
    <name evidence="1" type="ORF">GCM10022210_32160</name>
</gene>
<organism evidence="1 2">
    <name type="scientific">Mucilaginibacter dorajii</name>
    <dbReference type="NCBI Taxonomy" id="692994"/>
    <lineage>
        <taxon>Bacteria</taxon>
        <taxon>Pseudomonadati</taxon>
        <taxon>Bacteroidota</taxon>
        <taxon>Sphingobacteriia</taxon>
        <taxon>Sphingobacteriales</taxon>
        <taxon>Sphingobacteriaceae</taxon>
        <taxon>Mucilaginibacter</taxon>
    </lineage>
</organism>
<dbReference type="EMBL" id="BAAAZC010000024">
    <property type="protein sequence ID" value="GAA3978711.1"/>
    <property type="molecule type" value="Genomic_DNA"/>
</dbReference>
<dbReference type="Proteomes" id="UP001500742">
    <property type="component" value="Unassembled WGS sequence"/>
</dbReference>
<dbReference type="Pfam" id="PF13715">
    <property type="entry name" value="CarbopepD_reg_2"/>
    <property type="match status" value="1"/>
</dbReference>
<dbReference type="SUPFAM" id="SSF49464">
    <property type="entry name" value="Carboxypeptidase regulatory domain-like"/>
    <property type="match status" value="1"/>
</dbReference>
<dbReference type="Pfam" id="PF18939">
    <property type="entry name" value="DUF5686"/>
    <property type="match status" value="1"/>
</dbReference>
<dbReference type="InterPro" id="IPR008969">
    <property type="entry name" value="CarboxyPept-like_regulatory"/>
</dbReference>
<dbReference type="Gene3D" id="2.60.40.1120">
    <property type="entry name" value="Carboxypeptidase-like, regulatory domain"/>
    <property type="match status" value="1"/>
</dbReference>
<evidence type="ECO:0000313" key="1">
    <source>
        <dbReference type="EMBL" id="GAA3978711.1"/>
    </source>
</evidence>
<reference evidence="2" key="1">
    <citation type="journal article" date="2019" name="Int. J. Syst. Evol. Microbiol.">
        <title>The Global Catalogue of Microorganisms (GCM) 10K type strain sequencing project: providing services to taxonomists for standard genome sequencing and annotation.</title>
        <authorList>
            <consortium name="The Broad Institute Genomics Platform"/>
            <consortium name="The Broad Institute Genome Sequencing Center for Infectious Disease"/>
            <person name="Wu L."/>
            <person name="Ma J."/>
        </authorList>
    </citation>
    <scope>NUCLEOTIDE SEQUENCE [LARGE SCALE GENOMIC DNA]</scope>
    <source>
        <strain evidence="2">JCM 16601</strain>
    </source>
</reference>
<sequence>MGSLKISRLSRPKESIFFIFLLIPLFSIAQQTDSLKTATNNADKTLQSATQVSGTIKDAVTGKPLPFISVRFTGNAGGTSSDVQGQFNLSRTGLYSKITFSYVGYQSLTKVIKPGQANELHVTLRTSQTQLKEVTVTSTKKAKYRNKGNPAVELIQQVIDHKAENRIESFDYIQYKQYERTILSAFNLAKKFTDSKFFTKYKFLLDTTQKVNGKTEPSLPLFFTEKLSDIYYRKEPSKNIQVLNARKDINIMKFIDTAGLDVFVNRLYGDNIDIYENNIFIINRQFLSPISDHSPNYYKFFITDTIKTDKGKLVELSFTPRAKGDLLFEGKLLVTLDGHYAVEGCELNVNKLINLNFMRSLQVKLNFERLTNGRYIIKKSDVKADFGILKTKGIGINGERIVSFSNYIINQPQDAGFYKGKSFQVIQNPRQQDTGYWSHSRPDTLNAGMAQIYGKINKLENMHAYKRDTWLAATLTGGYANLGPVELGPLGSLYSYDTQEGSRFQIGGRSKPQLSENVYFGGWAAYGTRDKEFKYSPNVYFSFNKTPYYRYPNNYLKVGYLYDVNVPGYNYANTSAQAALSSFHSGKTDYWVYSRIFSVVYVNEFENHFSYTLSFKNWNQRAAGTLVYQLNDAANTKVGGLTTSEVGLNLRYAPHEQILQGTQYRHIVDSKNPIFSLQIDHDFKGFMNGDYAYTNFTGRIDKRFYLSQLGFADVTLMGNYLSGKVPFPLLNIASANQSIAYDPDAYNEMHYLEFVSDHYVGFNITQSFNGFFLNKIPLISRLKLREFLSFKVLYGGLRAENDPLYSPNLYVLPAAVNGANGTYALGNTPYVEAGVGIGNIFKLLRVDLVKRFNYLDHPGTSAYSIKFSLRPHF</sequence>
<accession>A0ABP7QAA7</accession>
<dbReference type="InterPro" id="IPR043741">
    <property type="entry name" value="DUF5686"/>
</dbReference>
<proteinExistence type="predicted"/>
<protein>
    <submittedName>
        <fullName evidence="1">DUF5686 and carboxypeptidase-like regulatory domain-containing protein</fullName>
    </submittedName>
</protein>
<name>A0ABP7QAA7_9SPHI</name>